<gene>
    <name evidence="7" type="ORF">HCT48_06930</name>
</gene>
<evidence type="ECO:0000313" key="8">
    <source>
        <dbReference type="Proteomes" id="UP000778951"/>
    </source>
</evidence>
<dbReference type="RefSeq" id="WP_167696006.1">
    <property type="nucleotide sequence ID" value="NZ_CP118181.1"/>
</dbReference>
<dbReference type="GO" id="GO:0016020">
    <property type="term" value="C:membrane"/>
    <property type="evidence" value="ECO:0007669"/>
    <property type="project" value="InterPro"/>
</dbReference>
<comment type="similarity">
    <text evidence="2">Belongs to the methyl-accepting chemotaxis (MCP) protein family.</text>
</comment>
<feature type="domain" description="Methyl-accepting transducer" evidence="5">
    <location>
        <begin position="455"/>
        <end position="677"/>
    </location>
</feature>
<evidence type="ECO:0000256" key="3">
    <source>
        <dbReference type="PROSITE-ProRule" id="PRU00284"/>
    </source>
</evidence>
<keyword evidence="8" id="KW-1185">Reference proteome</keyword>
<dbReference type="SMART" id="SM00283">
    <property type="entry name" value="MA"/>
    <property type="match status" value="1"/>
</dbReference>
<dbReference type="CDD" id="cd06225">
    <property type="entry name" value="HAMP"/>
    <property type="match status" value="1"/>
</dbReference>
<reference evidence="7" key="1">
    <citation type="submission" date="2020-03" db="EMBL/GenBank/DDBJ databases">
        <title>Spirochaetal bacteria isolated from arthropods constitute a novel genus Entomospira genus novum within the order Spirochaetales.</title>
        <authorList>
            <person name="Grana-Miraglia L."/>
            <person name="Sikutova S."/>
            <person name="Fingerle V."/>
            <person name="Sing A."/>
            <person name="Castillo-Ramirez S."/>
            <person name="Margos G."/>
            <person name="Rudolf I."/>
        </authorList>
    </citation>
    <scope>NUCLEOTIDE SEQUENCE</scope>
    <source>
        <strain evidence="7">BR149</strain>
    </source>
</reference>
<keyword evidence="4" id="KW-1133">Transmembrane helix</keyword>
<evidence type="ECO:0000259" key="5">
    <source>
        <dbReference type="PROSITE" id="PS50111"/>
    </source>
</evidence>
<dbReference type="EMBL" id="JAATLM010000001">
    <property type="protein sequence ID" value="NIZ69938.1"/>
    <property type="molecule type" value="Genomic_DNA"/>
</dbReference>
<proteinExistence type="inferred from homology"/>
<accession>A0A968KW74</accession>
<evidence type="ECO:0000256" key="2">
    <source>
        <dbReference type="ARBA" id="ARBA00029447"/>
    </source>
</evidence>
<dbReference type="InterPro" id="IPR004089">
    <property type="entry name" value="MCPsignal_dom"/>
</dbReference>
<dbReference type="PANTHER" id="PTHR32089:SF112">
    <property type="entry name" value="LYSOZYME-LIKE PROTEIN-RELATED"/>
    <property type="match status" value="1"/>
</dbReference>
<evidence type="ECO:0000259" key="6">
    <source>
        <dbReference type="PROSITE" id="PS50885"/>
    </source>
</evidence>
<keyword evidence="4" id="KW-0472">Membrane</keyword>
<evidence type="ECO:0000256" key="4">
    <source>
        <dbReference type="SAM" id="Phobius"/>
    </source>
</evidence>
<feature type="transmembrane region" description="Helical" evidence="4">
    <location>
        <begin position="7"/>
        <end position="30"/>
    </location>
</feature>
<dbReference type="Gene3D" id="3.30.450.20">
    <property type="entry name" value="PAS domain"/>
    <property type="match status" value="1"/>
</dbReference>
<dbReference type="GO" id="GO:0007165">
    <property type="term" value="P:signal transduction"/>
    <property type="evidence" value="ECO:0007669"/>
    <property type="project" value="UniProtKB-KW"/>
</dbReference>
<keyword evidence="1 3" id="KW-0807">Transducer</keyword>
<dbReference type="SUPFAM" id="SSF58104">
    <property type="entry name" value="Methyl-accepting chemotaxis protein (MCP) signaling domain"/>
    <property type="match status" value="1"/>
</dbReference>
<keyword evidence="4" id="KW-0812">Transmembrane</keyword>
<feature type="transmembrane region" description="Helical" evidence="4">
    <location>
        <begin position="331"/>
        <end position="359"/>
    </location>
</feature>
<dbReference type="Proteomes" id="UP000778951">
    <property type="component" value="Unassembled WGS sequence"/>
</dbReference>
<dbReference type="AlphaFoldDB" id="A0A968KW74"/>
<comment type="caution">
    <text evidence="7">The sequence shown here is derived from an EMBL/GenBank/DDBJ whole genome shotgun (WGS) entry which is preliminary data.</text>
</comment>
<dbReference type="PROSITE" id="PS50885">
    <property type="entry name" value="HAMP"/>
    <property type="match status" value="1"/>
</dbReference>
<dbReference type="InterPro" id="IPR003660">
    <property type="entry name" value="HAMP_dom"/>
</dbReference>
<dbReference type="PROSITE" id="PS50111">
    <property type="entry name" value="CHEMOTAXIS_TRANSDUC_2"/>
    <property type="match status" value="1"/>
</dbReference>
<dbReference type="Gene3D" id="6.10.340.10">
    <property type="match status" value="1"/>
</dbReference>
<evidence type="ECO:0000256" key="1">
    <source>
        <dbReference type="ARBA" id="ARBA00023224"/>
    </source>
</evidence>
<organism evidence="7 8">
    <name type="scientific">Entomospira culicis</name>
    <dbReference type="NCBI Taxonomy" id="2719989"/>
    <lineage>
        <taxon>Bacteria</taxon>
        <taxon>Pseudomonadati</taxon>
        <taxon>Spirochaetota</taxon>
        <taxon>Spirochaetia</taxon>
        <taxon>Spirochaetales</taxon>
        <taxon>Spirochaetaceae</taxon>
        <taxon>Entomospira</taxon>
    </lineage>
</organism>
<sequence>MKIKTRVIFWISITLMITMTVFVLGMSLLARRIIINRNISLAQQYVVTISGAVASQIDFVENEAEMLARALVNYPANPLERRQWLAGQLSDASYRKAHIDGIWVVMLPNALDGLDNIFVNEPASFGDNEGRVQMYASDGDVRWLGARSENIDRHTMIQRVIEDRQVHILTRMRDDFDTSVNIARSGITIMVPIESEKSRRIYGVLGIDISSDFIFSPLSKYATSLNIPAKAIVNEELTMLFHTNPELIGASFTQRVPDTANQEALMSMANTTLIADNESLLLHWKVDPEGNGRYVKAYNFFSPVRVTESKQRWLAGFSVTEKELLVGLSEIVFSLIISAIIDIVLVVSLLIVIMSGILLRLGVLRKSVSQTAGSRDLTQRIELTGSDEVGQISGNFNQFSQVLQKIILQVKKSIKKIESSSQGLNRGVYQAESDVMSLNGAMEGLKRAVGDQRQTVQENSHTAQELFGDIAKIDDLAVTQASSITQSSAAIEEMVSSINSVDQIVNKMAQQYRDLYEAGEIGREKQTLVRERIREVVKGSVKLQEANAIIEEIATQTNLLAMNAAIEAAHAGDVGKGFAVVADEIRNLAESASEQSKSIGMELKAVHKSIAGIESASNESTRSYLAVFNSIDNLSSLVNQVQGAMQEQSVGSHEILKGLKMITQSSQEVKSSANSMRVQSKQVVQVVDLVSQNMRDNDGKVDVLVAQTEAVRDKVLQLVRLNQDNQVRVHEVTQMMQKFRV</sequence>
<name>A0A968KW74_9SPIO</name>
<dbReference type="Gene3D" id="1.10.287.950">
    <property type="entry name" value="Methyl-accepting chemotaxis protein"/>
    <property type="match status" value="1"/>
</dbReference>
<dbReference type="Pfam" id="PF00015">
    <property type="entry name" value="MCPsignal"/>
    <property type="match status" value="1"/>
</dbReference>
<protein>
    <submittedName>
        <fullName evidence="7">Methyl-accepting chemotaxis protein</fullName>
    </submittedName>
</protein>
<evidence type="ECO:0000313" key="7">
    <source>
        <dbReference type="EMBL" id="NIZ69938.1"/>
    </source>
</evidence>
<dbReference type="SMART" id="SM00304">
    <property type="entry name" value="HAMP"/>
    <property type="match status" value="1"/>
</dbReference>
<dbReference type="Pfam" id="PF00672">
    <property type="entry name" value="HAMP"/>
    <property type="match status" value="1"/>
</dbReference>
<feature type="domain" description="HAMP" evidence="6">
    <location>
        <begin position="355"/>
        <end position="408"/>
    </location>
</feature>
<dbReference type="PANTHER" id="PTHR32089">
    <property type="entry name" value="METHYL-ACCEPTING CHEMOTAXIS PROTEIN MCPB"/>
    <property type="match status" value="1"/>
</dbReference>